<dbReference type="AlphaFoldDB" id="A0A2U8GW79"/>
<proteinExistence type="predicted"/>
<sequence>MSAASSAALGTNTQCATPAQHATHKEQATSNKQQATSNKQQATSNKQQAIDQKYPSFLRCSIDASEV</sequence>
<protein>
    <submittedName>
        <fullName evidence="2">Uncharacterized protein</fullName>
    </submittedName>
</protein>
<dbReference type="Proteomes" id="UP000244930">
    <property type="component" value="Chromosome"/>
</dbReference>
<feature type="compositionally biased region" description="Polar residues" evidence="1">
    <location>
        <begin position="28"/>
        <end position="50"/>
    </location>
</feature>
<organism evidence="2 3">
    <name type="scientific">Parazoarcus communis</name>
    <dbReference type="NCBI Taxonomy" id="41977"/>
    <lineage>
        <taxon>Bacteria</taxon>
        <taxon>Pseudomonadati</taxon>
        <taxon>Pseudomonadota</taxon>
        <taxon>Betaproteobacteria</taxon>
        <taxon>Rhodocyclales</taxon>
        <taxon>Zoogloeaceae</taxon>
        <taxon>Parazoarcus</taxon>
    </lineage>
</organism>
<feature type="region of interest" description="Disordered" evidence="1">
    <location>
        <begin position="1"/>
        <end position="50"/>
    </location>
</feature>
<name>A0A2U8GW79_9RHOO</name>
<reference evidence="2 3" key="1">
    <citation type="submission" date="2017-06" db="EMBL/GenBank/DDBJ databases">
        <title>Azoarcus.</title>
        <authorList>
            <person name="Woo J.-H."/>
            <person name="Kim H.-S."/>
        </authorList>
    </citation>
    <scope>NUCLEOTIDE SEQUENCE [LARGE SCALE GENOMIC DNA]</scope>
    <source>
        <strain evidence="2 3">TSPY31</strain>
    </source>
</reference>
<evidence type="ECO:0000313" key="2">
    <source>
        <dbReference type="EMBL" id="AWI77674.1"/>
    </source>
</evidence>
<evidence type="ECO:0000313" key="3">
    <source>
        <dbReference type="Proteomes" id="UP000244930"/>
    </source>
</evidence>
<keyword evidence="3" id="KW-1185">Reference proteome</keyword>
<feature type="compositionally biased region" description="Polar residues" evidence="1">
    <location>
        <begin position="1"/>
        <end position="17"/>
    </location>
</feature>
<gene>
    <name evidence="2" type="ORF">CEW83_12035</name>
</gene>
<accession>A0A2U8GW79</accession>
<evidence type="ECO:0000256" key="1">
    <source>
        <dbReference type="SAM" id="MobiDB-lite"/>
    </source>
</evidence>
<dbReference type="EMBL" id="CP022187">
    <property type="protein sequence ID" value="AWI77674.1"/>
    <property type="molecule type" value="Genomic_DNA"/>
</dbReference>
<dbReference type="KEGG" id="acom:CEW83_12035"/>